<protein>
    <recommendedName>
        <fullName evidence="2">SCP domain-containing protein</fullName>
    </recommendedName>
</protein>
<dbReference type="Gene3D" id="3.40.33.10">
    <property type="entry name" value="CAP"/>
    <property type="match status" value="1"/>
</dbReference>
<feature type="domain" description="SCP" evidence="2">
    <location>
        <begin position="115"/>
        <end position="242"/>
    </location>
</feature>
<keyword evidence="4" id="KW-1185">Reference proteome</keyword>
<dbReference type="eggNOG" id="KOG3017">
    <property type="taxonomic scope" value="Eukaryota"/>
</dbReference>
<dbReference type="InterPro" id="IPR014044">
    <property type="entry name" value="CAP_dom"/>
</dbReference>
<reference evidence="3 4" key="1">
    <citation type="journal article" date="2013" name="PLoS Genet.">
        <title>Genomic mechanisms accounting for the adaptation to parasitism in nematode-trapping fungi.</title>
        <authorList>
            <person name="Meerupati T."/>
            <person name="Andersson K.M."/>
            <person name="Friman E."/>
            <person name="Kumar D."/>
            <person name="Tunlid A."/>
            <person name="Ahren D."/>
        </authorList>
    </citation>
    <scope>NUCLEOTIDE SEQUENCE [LARGE SCALE GENOMIC DNA]</scope>
    <source>
        <strain evidence="3 4">CBS 200.50</strain>
    </source>
</reference>
<gene>
    <name evidence="3" type="ORF">H072_5632</name>
</gene>
<dbReference type="PANTHER" id="PTHR10334">
    <property type="entry name" value="CYSTEINE-RICH SECRETORY PROTEIN-RELATED"/>
    <property type="match status" value="1"/>
</dbReference>
<comment type="caution">
    <text evidence="3">The sequence shown here is derived from an EMBL/GenBank/DDBJ whole genome shotgun (WGS) entry which is preliminary data.</text>
</comment>
<dbReference type="InterPro" id="IPR001283">
    <property type="entry name" value="CRISP-related"/>
</dbReference>
<sequence length="267" mass="29172">MKLATVSLLTLFISTVAASPFPNADDQIEGQAKVLEARLVYSTDGDGPSADLDKRTKKVNPKFVKATTTRKVTTTKKITTTKKKTTTKKITTTKKVTSTKKTTTTKATTTTIPTSLPSQMVYYHNAWRAHHGVGAVTWNSTLASAALVSASKCVFAHTKNNPYGENIAAGTYTNPAFYAALWYNEVSQYDFNNPGFSGATGHFTQVVWKNSKQIGCAWVRNCPGNYPNMLFCEYSPYGNVLPESNFRENVLPAKSSPQNPPNPPSNL</sequence>
<reference evidence="4" key="2">
    <citation type="submission" date="2013-04" db="EMBL/GenBank/DDBJ databases">
        <title>Genomic mechanisms accounting for the adaptation to parasitism in nematode-trapping fungi.</title>
        <authorList>
            <person name="Ahren D.G."/>
        </authorList>
    </citation>
    <scope>NUCLEOTIDE SEQUENCE [LARGE SCALE GENOMIC DNA]</scope>
    <source>
        <strain evidence="4">CBS 200.50</strain>
    </source>
</reference>
<dbReference type="InterPro" id="IPR018244">
    <property type="entry name" value="Allrgn_V5/Tpx1_CS"/>
</dbReference>
<dbReference type="InterPro" id="IPR035940">
    <property type="entry name" value="CAP_sf"/>
</dbReference>
<organism evidence="3 4">
    <name type="scientific">Dactylellina haptotyla (strain CBS 200.50)</name>
    <name type="common">Nematode-trapping fungus</name>
    <name type="synonym">Monacrosporium haptotylum</name>
    <dbReference type="NCBI Taxonomy" id="1284197"/>
    <lineage>
        <taxon>Eukaryota</taxon>
        <taxon>Fungi</taxon>
        <taxon>Dikarya</taxon>
        <taxon>Ascomycota</taxon>
        <taxon>Pezizomycotina</taxon>
        <taxon>Orbiliomycetes</taxon>
        <taxon>Orbiliales</taxon>
        <taxon>Orbiliaceae</taxon>
        <taxon>Dactylellina</taxon>
    </lineage>
</organism>
<dbReference type="PRINTS" id="PR00837">
    <property type="entry name" value="V5TPXLIKE"/>
</dbReference>
<dbReference type="EMBL" id="AQGS01000340">
    <property type="protein sequence ID" value="EPS40503.1"/>
    <property type="molecule type" value="Genomic_DNA"/>
</dbReference>
<dbReference type="SMART" id="SM00198">
    <property type="entry name" value="SCP"/>
    <property type="match status" value="1"/>
</dbReference>
<dbReference type="OrthoDB" id="337038at2759"/>
<dbReference type="HOGENOM" id="CLU_1042140_0_0_1"/>
<dbReference type="Pfam" id="PF00188">
    <property type="entry name" value="CAP"/>
    <property type="match status" value="1"/>
</dbReference>
<dbReference type="STRING" id="1284197.S8BM22"/>
<dbReference type="OMA" id="DSMRVGC"/>
<keyword evidence="1" id="KW-0732">Signal</keyword>
<evidence type="ECO:0000259" key="2">
    <source>
        <dbReference type="SMART" id="SM00198"/>
    </source>
</evidence>
<feature type="signal peptide" evidence="1">
    <location>
        <begin position="1"/>
        <end position="18"/>
    </location>
</feature>
<dbReference type="GO" id="GO:0005576">
    <property type="term" value="C:extracellular region"/>
    <property type="evidence" value="ECO:0007669"/>
    <property type="project" value="InterPro"/>
</dbReference>
<evidence type="ECO:0000313" key="4">
    <source>
        <dbReference type="Proteomes" id="UP000015100"/>
    </source>
</evidence>
<accession>S8BM22</accession>
<proteinExistence type="predicted"/>
<name>S8BM22_DACHA</name>
<evidence type="ECO:0000256" key="1">
    <source>
        <dbReference type="SAM" id="SignalP"/>
    </source>
</evidence>
<feature type="chain" id="PRO_5004548466" description="SCP domain-containing protein" evidence="1">
    <location>
        <begin position="19"/>
        <end position="267"/>
    </location>
</feature>
<dbReference type="PROSITE" id="PS01009">
    <property type="entry name" value="CRISP_1"/>
    <property type="match status" value="1"/>
</dbReference>
<dbReference type="SUPFAM" id="SSF55797">
    <property type="entry name" value="PR-1-like"/>
    <property type="match status" value="1"/>
</dbReference>
<dbReference type="AlphaFoldDB" id="S8BM22"/>
<evidence type="ECO:0000313" key="3">
    <source>
        <dbReference type="EMBL" id="EPS40503.1"/>
    </source>
</evidence>
<dbReference type="Proteomes" id="UP000015100">
    <property type="component" value="Unassembled WGS sequence"/>
</dbReference>